<evidence type="ECO:0000313" key="2">
    <source>
        <dbReference type="Proteomes" id="UP000297241"/>
    </source>
</evidence>
<dbReference type="Proteomes" id="UP000297241">
    <property type="component" value="Unassembled WGS sequence"/>
</dbReference>
<comment type="caution">
    <text evidence="1">The sequence shown here is derived from an EMBL/GenBank/DDBJ whole genome shotgun (WGS) entry which is preliminary data.</text>
</comment>
<name>A0A4Z1AH72_9LEPT</name>
<dbReference type="AlphaFoldDB" id="A0A4Z1AH72"/>
<evidence type="ECO:0000313" key="1">
    <source>
        <dbReference type="EMBL" id="TGM97318.1"/>
    </source>
</evidence>
<dbReference type="NCBIfam" id="NF047432">
    <property type="entry name" value="LA_3334_fam"/>
    <property type="match status" value="1"/>
</dbReference>
<dbReference type="RefSeq" id="WP_135757625.1">
    <property type="nucleotide sequence ID" value="NZ_RQHS01000019.1"/>
</dbReference>
<reference evidence="1" key="1">
    <citation type="journal article" date="2019" name="PLoS Negl. Trop. Dis.">
        <title>Revisiting the worldwide diversity of Leptospira species in the environment.</title>
        <authorList>
            <person name="Vincent A.T."/>
            <person name="Schiettekatte O."/>
            <person name="Bourhy P."/>
            <person name="Veyrier F.J."/>
            <person name="Picardeau M."/>
        </authorList>
    </citation>
    <scope>NUCLEOTIDE SEQUENCE [LARGE SCALE GENOMIC DNA]</scope>
    <source>
        <strain evidence="1">201601113</strain>
    </source>
</reference>
<dbReference type="OrthoDB" id="339289at2"/>
<keyword evidence="2" id="KW-1185">Reference proteome</keyword>
<protein>
    <submittedName>
        <fullName evidence="1">Uncharacterized protein</fullName>
    </submittedName>
</protein>
<sequence>MRIKLQTDARSTVTFNKLNITSACSAGVCVLLFLLSYVPVFAAEILLQNGSAFIVKEVSEKNGKVFTSWKSHSYSIPKEDILRIDPSKIGPENSYTYTIVTLSDGTEVRGILVERAHDTIVLKTDQGFVSLESSKILKIHPSDNFDLKPELSEVYLVSSSSNDWRLGLQLSGNASLGSWANLFPQTYGAGGFIEKSWGIKNSFAGFQSDYSYGNSSNGKLSIWSQTFYYGKSFGNSAPYILFGIGASSISWTSSDRSRGGVDPSVLLEFGWNWDKPGRYIFRLGPQVQCAIESDSNLCRVGVRFSWGLYL</sequence>
<dbReference type="EMBL" id="RQHS01000019">
    <property type="protein sequence ID" value="TGM97318.1"/>
    <property type="molecule type" value="Genomic_DNA"/>
</dbReference>
<proteinExistence type="predicted"/>
<gene>
    <name evidence="1" type="ORF">EHR06_14310</name>
</gene>
<accession>A0A4Z1AH72</accession>
<organism evidence="1 2">
    <name type="scientific">Leptospira dzoumogneensis</name>
    <dbReference type="NCBI Taxonomy" id="2484904"/>
    <lineage>
        <taxon>Bacteria</taxon>
        <taxon>Pseudomonadati</taxon>
        <taxon>Spirochaetota</taxon>
        <taxon>Spirochaetia</taxon>
        <taxon>Leptospirales</taxon>
        <taxon>Leptospiraceae</taxon>
        <taxon>Leptospira</taxon>
    </lineage>
</organism>